<keyword evidence="5" id="KW-0378">Hydrolase</keyword>
<feature type="domain" description="Acyl-CoA thioester hydrolase/bile acid-CoA amino acid N-acetyltransferase" evidence="3">
    <location>
        <begin position="45"/>
        <end position="169"/>
    </location>
</feature>
<reference evidence="5 6" key="1">
    <citation type="journal article" date="2019" name="Int. J. Syst. Evol. Microbiol.">
        <title>The Global Catalogue of Microorganisms (GCM) 10K type strain sequencing project: providing services to taxonomists for standard genome sequencing and annotation.</title>
        <authorList>
            <consortium name="The Broad Institute Genomics Platform"/>
            <consortium name="The Broad Institute Genome Sequencing Center for Infectious Disease"/>
            <person name="Wu L."/>
            <person name="Ma J."/>
        </authorList>
    </citation>
    <scope>NUCLEOTIDE SEQUENCE [LARGE SCALE GENOMIC DNA]</scope>
    <source>
        <strain evidence="5 6">YIM 94188</strain>
    </source>
</reference>
<dbReference type="InterPro" id="IPR042490">
    <property type="entry name" value="Thio_Ohase/BAAT_N"/>
</dbReference>
<feature type="domain" description="BAAT/Acyl-CoA thioester hydrolase C-terminal" evidence="4">
    <location>
        <begin position="234"/>
        <end position="451"/>
    </location>
</feature>
<dbReference type="EC" id="3.-.-.-" evidence="5"/>
<comment type="similarity">
    <text evidence="1">Belongs to the C/M/P thioester hydrolase family.</text>
</comment>
<sequence length="455" mass="48128">MPFEEVVGRRDVLRLCGGAGLLPIAGCSGTATDPSFAVPSAALTDEPITVELDGLDPRTPVTVRASAASRDGTRWVARAHFETDGDGSLSVPEQAPERGTYATADPMGLFWSMRPADATPGNRLPPEVLFVPDETAYDVTLSAEANGRTVAESTTTRRLYDPRIEHRTVGHDAVVGEFFAPPGDAPAPAVVHLHGAGGRPHVPTGRLLASRGIATLTLRYFGDPEPIPDTLAEVPVEYVETAIEWLRGRERVRGPNVGLFGFSRGGALALLAATRSDAIGAVVGWVPSGVVWEGLGYGRVPAGTSAWSVDGEPVPFLELADADVGPPPTPSLPFFEPTLSAAGEDELAAATIPVEEAETPILLVSATDDRRWPSTALSERAIDRLEANEYRHEYRHESHAGAGHYLRFPYLPTAGTERDVRHVYGGGAEANARAAADAWAETVAFLADALGGAVE</sequence>
<feature type="active site" description="Charge relay system" evidence="2">
    <location>
        <position position="263"/>
    </location>
</feature>
<feature type="active site" description="Charge relay system" evidence="2">
    <location>
        <position position="369"/>
    </location>
</feature>
<dbReference type="AlphaFoldDB" id="A0ABD5U1K3"/>
<dbReference type="Gene3D" id="3.40.50.1820">
    <property type="entry name" value="alpha/beta hydrolase"/>
    <property type="match status" value="1"/>
</dbReference>
<dbReference type="PROSITE" id="PS51318">
    <property type="entry name" value="TAT"/>
    <property type="match status" value="1"/>
</dbReference>
<dbReference type="PIRSF" id="PIRSF016521">
    <property type="entry name" value="Acyl-CoA_hydro"/>
    <property type="match status" value="1"/>
</dbReference>
<dbReference type="InterPro" id="IPR014940">
    <property type="entry name" value="BAAT_C"/>
</dbReference>
<dbReference type="InterPro" id="IPR006862">
    <property type="entry name" value="Thio_Ohase/aa_AcTrfase"/>
</dbReference>
<dbReference type="GO" id="GO:0016787">
    <property type="term" value="F:hydrolase activity"/>
    <property type="evidence" value="ECO:0007669"/>
    <property type="project" value="UniProtKB-KW"/>
</dbReference>
<evidence type="ECO:0000313" key="6">
    <source>
        <dbReference type="Proteomes" id="UP001596408"/>
    </source>
</evidence>
<name>A0ABD5U1K3_9EURY</name>
<dbReference type="PANTHER" id="PTHR10824">
    <property type="entry name" value="ACYL-COENZYME A THIOESTERASE-RELATED"/>
    <property type="match status" value="1"/>
</dbReference>
<organism evidence="5 6">
    <name type="scientific">Halopelagius fulvigenes</name>
    <dbReference type="NCBI Taxonomy" id="1198324"/>
    <lineage>
        <taxon>Archaea</taxon>
        <taxon>Methanobacteriati</taxon>
        <taxon>Methanobacteriota</taxon>
        <taxon>Stenosarchaea group</taxon>
        <taxon>Halobacteria</taxon>
        <taxon>Halobacteriales</taxon>
        <taxon>Haloferacaceae</taxon>
    </lineage>
</organism>
<feature type="active site" description="Charge relay system" evidence="2">
    <location>
        <position position="404"/>
    </location>
</feature>
<dbReference type="Pfam" id="PF08840">
    <property type="entry name" value="BAAT_C"/>
    <property type="match status" value="1"/>
</dbReference>
<evidence type="ECO:0000256" key="2">
    <source>
        <dbReference type="PIRSR" id="PIRSR016521-1"/>
    </source>
</evidence>
<gene>
    <name evidence="5" type="ORF">ACFQEV_16980</name>
</gene>
<dbReference type="InterPro" id="IPR029058">
    <property type="entry name" value="AB_hydrolase_fold"/>
</dbReference>
<dbReference type="Proteomes" id="UP001596408">
    <property type="component" value="Unassembled WGS sequence"/>
</dbReference>
<dbReference type="PANTHER" id="PTHR10824:SF36">
    <property type="entry name" value="ACYL-COA THIOESTERASE 17-RELATED"/>
    <property type="match status" value="1"/>
</dbReference>
<dbReference type="Pfam" id="PF04775">
    <property type="entry name" value="Bile_Hydr_Trans"/>
    <property type="match status" value="1"/>
</dbReference>
<accession>A0ABD5U1K3</accession>
<comment type="caution">
    <text evidence="5">The sequence shown here is derived from an EMBL/GenBank/DDBJ whole genome shotgun (WGS) entry which is preliminary data.</text>
</comment>
<dbReference type="EMBL" id="JBHSXH010000015">
    <property type="protein sequence ID" value="MFC6826672.1"/>
    <property type="molecule type" value="Genomic_DNA"/>
</dbReference>
<protein>
    <submittedName>
        <fullName evidence="5">Acyl-CoA thioesterase/bile acid-CoA:amino acid N-acyltransferase family protein</fullName>
        <ecNumber evidence="5">3.-.-.-</ecNumber>
    </submittedName>
</protein>
<dbReference type="RefSeq" id="WP_379698633.1">
    <property type="nucleotide sequence ID" value="NZ_JBHSXH010000015.1"/>
</dbReference>
<dbReference type="InterPro" id="IPR016662">
    <property type="entry name" value="Acyl-CoA_thioEstase_long-chain"/>
</dbReference>
<proteinExistence type="inferred from homology"/>
<evidence type="ECO:0000313" key="5">
    <source>
        <dbReference type="EMBL" id="MFC6826672.1"/>
    </source>
</evidence>
<dbReference type="InterPro" id="IPR006311">
    <property type="entry name" value="TAT_signal"/>
</dbReference>
<dbReference type="SUPFAM" id="SSF53474">
    <property type="entry name" value="alpha/beta-Hydrolases"/>
    <property type="match status" value="1"/>
</dbReference>
<evidence type="ECO:0000259" key="3">
    <source>
        <dbReference type="Pfam" id="PF04775"/>
    </source>
</evidence>
<evidence type="ECO:0000256" key="1">
    <source>
        <dbReference type="ARBA" id="ARBA00006538"/>
    </source>
</evidence>
<keyword evidence="6" id="KW-1185">Reference proteome</keyword>
<evidence type="ECO:0000259" key="4">
    <source>
        <dbReference type="Pfam" id="PF08840"/>
    </source>
</evidence>
<dbReference type="Gene3D" id="2.60.40.2240">
    <property type="entry name" value="Acyl-CoA thioester hydrolase/BAAT N-terminal domain"/>
    <property type="match status" value="1"/>
</dbReference>